<dbReference type="EMBL" id="LNYT01000003">
    <property type="protein sequence ID" value="KTD50562.1"/>
    <property type="molecule type" value="Genomic_DNA"/>
</dbReference>
<name>A0A0W0Y1N7_9GAMM</name>
<proteinExistence type="predicted"/>
<dbReference type="STRING" id="458.Lrub_0186"/>
<dbReference type="RefSeq" id="WP_058530326.1">
    <property type="nucleotide sequence ID" value="NZ_CAAAIN010000003.1"/>
</dbReference>
<protein>
    <submittedName>
        <fullName evidence="1">Uncharacterized protein</fullName>
    </submittedName>
</protein>
<organism evidence="1 2">
    <name type="scientific">Legionella rubrilucens</name>
    <dbReference type="NCBI Taxonomy" id="458"/>
    <lineage>
        <taxon>Bacteria</taxon>
        <taxon>Pseudomonadati</taxon>
        <taxon>Pseudomonadota</taxon>
        <taxon>Gammaproteobacteria</taxon>
        <taxon>Legionellales</taxon>
        <taxon>Legionellaceae</taxon>
        <taxon>Legionella</taxon>
    </lineage>
</organism>
<evidence type="ECO:0000313" key="2">
    <source>
        <dbReference type="Proteomes" id="UP000054608"/>
    </source>
</evidence>
<accession>A0A0W0Y1N7</accession>
<dbReference type="AlphaFoldDB" id="A0A0W0Y1N7"/>
<gene>
    <name evidence="1" type="ORF">Lrub_0186</name>
</gene>
<sequence>MLSKFGMFKDYVSVNTVKTGLNSAALLASLYQLYSNPHEHTALFFFDLCTHGFTLLSMRENATDLEKGAALLFNAGQETNLIGSLVTGNKVLPIPVNLADLGVHLLNILTAPLPSDNEENHEQEVTVQAKMK</sequence>
<dbReference type="OrthoDB" id="5652701at2"/>
<comment type="caution">
    <text evidence="1">The sequence shown here is derived from an EMBL/GenBank/DDBJ whole genome shotgun (WGS) entry which is preliminary data.</text>
</comment>
<reference evidence="1 2" key="1">
    <citation type="submission" date="2015-11" db="EMBL/GenBank/DDBJ databases">
        <title>Genomic analysis of 38 Legionella species identifies large and diverse effector repertoires.</title>
        <authorList>
            <person name="Burstein D."/>
            <person name="Amaro F."/>
            <person name="Zusman T."/>
            <person name="Lifshitz Z."/>
            <person name="Cohen O."/>
            <person name="Gilbert J.A."/>
            <person name="Pupko T."/>
            <person name="Shuman H.A."/>
            <person name="Segal G."/>
        </authorList>
    </citation>
    <scope>NUCLEOTIDE SEQUENCE [LARGE SCALE GENOMIC DNA]</scope>
    <source>
        <strain evidence="1 2">WA-270A-C2</strain>
    </source>
</reference>
<dbReference type="Proteomes" id="UP000054608">
    <property type="component" value="Unassembled WGS sequence"/>
</dbReference>
<evidence type="ECO:0000313" key="1">
    <source>
        <dbReference type="EMBL" id="KTD50562.1"/>
    </source>
</evidence>
<dbReference type="PATRIC" id="fig|458.5.peg.190"/>
<keyword evidence="2" id="KW-1185">Reference proteome</keyword>